<accession>A0A4R1Q179</accession>
<dbReference type="EMBL" id="SLUI01000006">
    <property type="protein sequence ID" value="TCL37215.1"/>
    <property type="molecule type" value="Genomic_DNA"/>
</dbReference>
<dbReference type="AlphaFoldDB" id="A0A4R1Q179"/>
<dbReference type="InterPro" id="IPR054055">
    <property type="entry name" value="YpzH"/>
</dbReference>
<gene>
    <name evidence="1" type="ORF">EV210_10681</name>
</gene>
<dbReference type="OrthoDB" id="2990231at2"/>
<dbReference type="Pfam" id="PF21835">
    <property type="entry name" value="YIEGIA_cap"/>
    <property type="match status" value="1"/>
</dbReference>
<name>A0A4R1Q179_9FIRM</name>
<dbReference type="Proteomes" id="UP000295063">
    <property type="component" value="Unassembled WGS sequence"/>
</dbReference>
<evidence type="ECO:0000313" key="2">
    <source>
        <dbReference type="Proteomes" id="UP000295063"/>
    </source>
</evidence>
<organism evidence="1 2">
    <name type="scientific">Anaerospora hongkongensis</name>
    <dbReference type="NCBI Taxonomy" id="244830"/>
    <lineage>
        <taxon>Bacteria</taxon>
        <taxon>Bacillati</taxon>
        <taxon>Bacillota</taxon>
        <taxon>Negativicutes</taxon>
        <taxon>Selenomonadales</taxon>
        <taxon>Sporomusaceae</taxon>
        <taxon>Anaerospora</taxon>
    </lineage>
</organism>
<comment type="caution">
    <text evidence="1">The sequence shown here is derived from an EMBL/GenBank/DDBJ whole genome shotgun (WGS) entry which is preliminary data.</text>
</comment>
<reference evidence="1 2" key="1">
    <citation type="submission" date="2019-03" db="EMBL/GenBank/DDBJ databases">
        <title>Genomic Encyclopedia of Type Strains, Phase IV (KMG-IV): sequencing the most valuable type-strain genomes for metagenomic binning, comparative biology and taxonomic classification.</title>
        <authorList>
            <person name="Goeker M."/>
        </authorList>
    </citation>
    <scope>NUCLEOTIDE SEQUENCE [LARGE SCALE GENOMIC DNA]</scope>
    <source>
        <strain evidence="1 2">DSM 15969</strain>
    </source>
</reference>
<keyword evidence="2" id="KW-1185">Reference proteome</keyword>
<dbReference type="RefSeq" id="WP_132079414.1">
    <property type="nucleotide sequence ID" value="NZ_SLUI01000006.1"/>
</dbReference>
<sequence length="68" mass="7364">MGREGAQQQTARIIAAVILKHHKVLAGDAFVLEAEDEAEQEQLTLDLAKAVKADVVRLSNGISVILRD</sequence>
<proteinExistence type="predicted"/>
<protein>
    <submittedName>
        <fullName evidence="1">Uncharacterized protein</fullName>
    </submittedName>
</protein>
<evidence type="ECO:0000313" key="1">
    <source>
        <dbReference type="EMBL" id="TCL37215.1"/>
    </source>
</evidence>